<proteinExistence type="predicted"/>
<dbReference type="PANTHER" id="PTHR23322:SF93">
    <property type="entry name" value="UBX DOMAIN-CONTAINING PROTEIN 8"/>
    <property type="match status" value="1"/>
</dbReference>
<feature type="compositionally biased region" description="Basic and acidic residues" evidence="1">
    <location>
        <begin position="424"/>
        <end position="480"/>
    </location>
</feature>
<feature type="compositionally biased region" description="Acidic residues" evidence="1">
    <location>
        <begin position="267"/>
        <end position="281"/>
    </location>
</feature>
<feature type="region of interest" description="Disordered" evidence="1">
    <location>
        <begin position="380"/>
        <end position="403"/>
    </location>
</feature>
<dbReference type="SUPFAM" id="SSF54236">
    <property type="entry name" value="Ubiquitin-like"/>
    <property type="match status" value="1"/>
</dbReference>
<protein>
    <recommendedName>
        <fullName evidence="3">UBX domain-containing protein</fullName>
    </recommendedName>
</protein>
<feature type="compositionally biased region" description="Low complexity" evidence="1">
    <location>
        <begin position="391"/>
        <end position="400"/>
    </location>
</feature>
<evidence type="ECO:0008006" key="3">
    <source>
        <dbReference type="Google" id="ProtNLM"/>
    </source>
</evidence>
<dbReference type="GO" id="GO:0043130">
    <property type="term" value="F:ubiquitin binding"/>
    <property type="evidence" value="ECO:0007669"/>
    <property type="project" value="TreeGrafter"/>
</dbReference>
<accession>A0A7S4NCJ8</accession>
<feature type="compositionally biased region" description="Acidic residues" evidence="1">
    <location>
        <begin position="484"/>
        <end position="493"/>
    </location>
</feature>
<evidence type="ECO:0000256" key="1">
    <source>
        <dbReference type="SAM" id="MobiDB-lite"/>
    </source>
</evidence>
<evidence type="ECO:0000313" key="2">
    <source>
        <dbReference type="EMBL" id="CAE2278667.1"/>
    </source>
</evidence>
<dbReference type="PANTHER" id="PTHR23322">
    <property type="entry name" value="FAS-ASSOCIATED PROTEIN"/>
    <property type="match status" value="1"/>
</dbReference>
<dbReference type="AlphaFoldDB" id="A0A7S4NCJ8"/>
<feature type="compositionally biased region" description="Basic and acidic residues" evidence="1">
    <location>
        <begin position="163"/>
        <end position="174"/>
    </location>
</feature>
<reference evidence="2" key="1">
    <citation type="submission" date="2021-01" db="EMBL/GenBank/DDBJ databases">
        <authorList>
            <person name="Corre E."/>
            <person name="Pelletier E."/>
            <person name="Niang G."/>
            <person name="Scheremetjew M."/>
            <person name="Finn R."/>
            <person name="Kale V."/>
            <person name="Holt S."/>
            <person name="Cochrane G."/>
            <person name="Meng A."/>
            <person name="Brown T."/>
            <person name="Cohen L."/>
        </authorList>
    </citation>
    <scope>NUCLEOTIDE SEQUENCE</scope>
    <source>
        <strain evidence="2">Isolate 1302-5</strain>
    </source>
</reference>
<sequence length="586" mass="63008">MANARGGGGGGGRKKVGKRRCEMGRSCPYMKEYQHQLEFSHDDDGDAEADADGGNNGPFQPFGGGGRSLVSGTDRSTVGAWATSSSSSSSATRGSKSSKEAMSAAALARAPAASSSSASTARFAASSHERIRGVTSKKRSAASSKGWVSKKRPASSPMPSLDDSERQRPREKSSGGEGDDIIVVDKNGNEKSVENPKLFTPRADGSQRSNTINAALVASDVSPVDLITPERDSKKNAASQHSGTARGGERSVDHLPAANDAVNLCDSDSDSDDVVICDGDGDTSKNANQAATRNRRDASAHHRGTARQRRPFDHIVRAANNTSAEGRHATQSRMQNPDPFRQHFGNGGGITADAMSPFGGATSAVAAAAGFGILPTSFGGPPPVSAQSQLQAQQMEAAARSRARAEEQRQLKLAIAASNREVLHEQDREYQESLEQDRRKEREKREEEETRQRAEEGNKLEEERAAREEKREREKQKAKALDGLGDEPPGDDPDVATVAFRMPAKCKDRRVVQRFRRNDNAGQLVRFLQAKCAEKLGEVEKWTLREVMGGGKIGERDSRNNDGLEKTVEDLGLYPRGVVVVRDEGC</sequence>
<gene>
    <name evidence="2" type="ORF">OAUR00152_LOCUS36323</name>
</gene>
<dbReference type="Gene3D" id="3.10.20.90">
    <property type="entry name" value="Phosphatidylinositol 3-kinase Catalytic Subunit, Chain A, domain 1"/>
    <property type="match status" value="1"/>
</dbReference>
<name>A0A7S4NCJ8_9STRA</name>
<dbReference type="EMBL" id="HBKQ01052811">
    <property type="protein sequence ID" value="CAE2278667.1"/>
    <property type="molecule type" value="Transcribed_RNA"/>
</dbReference>
<dbReference type="InterPro" id="IPR050730">
    <property type="entry name" value="UBX_domain-protein"/>
</dbReference>
<feature type="region of interest" description="Disordered" evidence="1">
    <location>
        <begin position="34"/>
        <end position="313"/>
    </location>
</feature>
<feature type="compositionally biased region" description="Low complexity" evidence="1">
    <location>
        <begin position="76"/>
        <end position="126"/>
    </location>
</feature>
<feature type="region of interest" description="Disordered" evidence="1">
    <location>
        <begin position="424"/>
        <end position="493"/>
    </location>
</feature>
<dbReference type="InterPro" id="IPR029071">
    <property type="entry name" value="Ubiquitin-like_domsf"/>
</dbReference>
<organism evidence="2">
    <name type="scientific">Odontella aurita</name>
    <dbReference type="NCBI Taxonomy" id="265563"/>
    <lineage>
        <taxon>Eukaryota</taxon>
        <taxon>Sar</taxon>
        <taxon>Stramenopiles</taxon>
        <taxon>Ochrophyta</taxon>
        <taxon>Bacillariophyta</taxon>
        <taxon>Mediophyceae</taxon>
        <taxon>Biddulphiophycidae</taxon>
        <taxon>Eupodiscales</taxon>
        <taxon>Odontellaceae</taxon>
        <taxon>Odontella</taxon>
    </lineage>
</organism>